<protein>
    <submittedName>
        <fullName evidence="2">MxaD protein</fullName>
    </submittedName>
</protein>
<evidence type="ECO:0000313" key="2">
    <source>
        <dbReference type="EMBL" id="ACB95290.1"/>
    </source>
</evidence>
<gene>
    <name evidence="2" type="ordered locus">Bind_1659</name>
</gene>
<evidence type="ECO:0000256" key="1">
    <source>
        <dbReference type="SAM" id="SignalP"/>
    </source>
</evidence>
<dbReference type="Proteomes" id="UP000001695">
    <property type="component" value="Chromosome"/>
</dbReference>
<proteinExistence type="predicted"/>
<sequence length="162" mass="17855">MITLALFVSVLLAFPGGKASADQVLRRIEINVPADRLWDKLRDFCSIKEWHPAFATCVLDTENNVSVRTLTTKDGAISIERLLNSSNPGRTYSYEVLSTPMPVESYRATMKVLIGGDGKSNVIWTSAYKTREGVAPALAAEKLGDFYMQGLTHLKTLLESSN</sequence>
<dbReference type="OrthoDB" id="1364128at2"/>
<dbReference type="RefSeq" id="WP_012384647.1">
    <property type="nucleotide sequence ID" value="NC_010581.1"/>
</dbReference>
<feature type="signal peptide" evidence="1">
    <location>
        <begin position="1"/>
        <end position="21"/>
    </location>
</feature>
<dbReference type="HOGENOM" id="CLU_106645_0_0_5"/>
<reference evidence="2 3" key="2">
    <citation type="journal article" date="2010" name="J. Bacteriol.">
        <title>Complete genome sequence of Beijerinckia indica subsp. indica.</title>
        <authorList>
            <person name="Tamas I."/>
            <person name="Dedysh S.N."/>
            <person name="Liesack W."/>
            <person name="Stott M.B."/>
            <person name="Alam M."/>
            <person name="Murrell J.C."/>
            <person name="Dunfield P.F."/>
        </authorList>
    </citation>
    <scope>NUCLEOTIDE SEQUENCE [LARGE SCALE GENOMIC DNA]</scope>
    <source>
        <strain evidence="3">ATCC 9039 / DSM 1715 / NCIMB 8712</strain>
    </source>
</reference>
<dbReference type="PANTHER" id="PTHR39332:SF7">
    <property type="entry name" value="SRPBCC FAMILY PROTEIN"/>
    <property type="match status" value="1"/>
</dbReference>
<keyword evidence="3" id="KW-1185">Reference proteome</keyword>
<dbReference type="CDD" id="cd07821">
    <property type="entry name" value="PYR_PYL_RCAR_like"/>
    <property type="match status" value="1"/>
</dbReference>
<organism evidence="2 3">
    <name type="scientific">Beijerinckia indica subsp. indica (strain ATCC 9039 / DSM 1715 / NCIMB 8712)</name>
    <dbReference type="NCBI Taxonomy" id="395963"/>
    <lineage>
        <taxon>Bacteria</taxon>
        <taxon>Pseudomonadati</taxon>
        <taxon>Pseudomonadota</taxon>
        <taxon>Alphaproteobacteria</taxon>
        <taxon>Hyphomicrobiales</taxon>
        <taxon>Beijerinckiaceae</taxon>
        <taxon>Beijerinckia</taxon>
    </lineage>
</organism>
<dbReference type="Gene3D" id="3.30.530.20">
    <property type="match status" value="1"/>
</dbReference>
<reference evidence="3" key="1">
    <citation type="submission" date="2008-03" db="EMBL/GenBank/DDBJ databases">
        <title>Complete sequence of chromosome of Beijerinckia indica subsp. indica ATCC 9039.</title>
        <authorList>
            <consortium name="US DOE Joint Genome Institute"/>
            <person name="Copeland A."/>
            <person name="Lucas S."/>
            <person name="Lapidus A."/>
            <person name="Glavina del Rio T."/>
            <person name="Dalin E."/>
            <person name="Tice H."/>
            <person name="Bruce D."/>
            <person name="Goodwin L."/>
            <person name="Pitluck S."/>
            <person name="LaButti K."/>
            <person name="Schmutz J."/>
            <person name="Larimer F."/>
            <person name="Land M."/>
            <person name="Hauser L."/>
            <person name="Kyrpides N."/>
            <person name="Mikhailova N."/>
            <person name="Dunfield P.F."/>
            <person name="Dedysh S.N."/>
            <person name="Liesack W."/>
            <person name="Saw J.H."/>
            <person name="Alam M."/>
            <person name="Chen Y."/>
            <person name="Murrell J.C."/>
            <person name="Richardson P."/>
        </authorList>
    </citation>
    <scope>NUCLEOTIDE SEQUENCE [LARGE SCALE GENOMIC DNA]</scope>
    <source>
        <strain evidence="3">ATCC 9039 / DSM 1715 / NCIMB 8712</strain>
    </source>
</reference>
<dbReference type="AlphaFoldDB" id="B2IC35"/>
<dbReference type="InterPro" id="IPR019587">
    <property type="entry name" value="Polyketide_cyclase/dehydratase"/>
</dbReference>
<dbReference type="SUPFAM" id="SSF55961">
    <property type="entry name" value="Bet v1-like"/>
    <property type="match status" value="1"/>
</dbReference>
<dbReference type="PANTHER" id="PTHR39332">
    <property type="entry name" value="BLL4707 PROTEIN"/>
    <property type="match status" value="1"/>
</dbReference>
<dbReference type="EMBL" id="CP001016">
    <property type="protein sequence ID" value="ACB95290.1"/>
    <property type="molecule type" value="Genomic_DNA"/>
</dbReference>
<feature type="chain" id="PRO_5002776638" evidence="1">
    <location>
        <begin position="22"/>
        <end position="162"/>
    </location>
</feature>
<name>B2IC35_BEII9</name>
<dbReference type="eggNOG" id="COG3832">
    <property type="taxonomic scope" value="Bacteria"/>
</dbReference>
<dbReference type="KEGG" id="bid:Bind_1659"/>
<dbReference type="STRING" id="395963.Bind_1659"/>
<evidence type="ECO:0000313" key="3">
    <source>
        <dbReference type="Proteomes" id="UP000001695"/>
    </source>
</evidence>
<keyword evidence="1" id="KW-0732">Signal</keyword>
<dbReference type="Pfam" id="PF10604">
    <property type="entry name" value="Polyketide_cyc2"/>
    <property type="match status" value="1"/>
</dbReference>
<accession>B2IC35</accession>
<dbReference type="InterPro" id="IPR023393">
    <property type="entry name" value="START-like_dom_sf"/>
</dbReference>